<evidence type="ECO:0000313" key="2">
    <source>
        <dbReference type="Proteomes" id="UP000184225"/>
    </source>
</evidence>
<organism evidence="1 2">
    <name type="scientific">Mesonia phycicola</name>
    <dbReference type="NCBI Taxonomy" id="579105"/>
    <lineage>
        <taxon>Bacteria</taxon>
        <taxon>Pseudomonadati</taxon>
        <taxon>Bacteroidota</taxon>
        <taxon>Flavobacteriia</taxon>
        <taxon>Flavobacteriales</taxon>
        <taxon>Flavobacteriaceae</taxon>
        <taxon>Mesonia</taxon>
    </lineage>
</organism>
<evidence type="ECO:0000313" key="1">
    <source>
        <dbReference type="EMBL" id="SHI76333.1"/>
    </source>
</evidence>
<protein>
    <submittedName>
        <fullName evidence="1">Uncharacterized protein</fullName>
    </submittedName>
</protein>
<dbReference type="AlphaFoldDB" id="A0A1M6DT38"/>
<sequence length="61" mass="7354">MIAKEVLKKELENYPDYFTIDELVGRLIVLEKRQRQKSDVKKLGKISVKELDLEIEKWFKM</sequence>
<accession>A0A1M6DT38</accession>
<reference evidence="1 2" key="1">
    <citation type="submission" date="2016-11" db="EMBL/GenBank/DDBJ databases">
        <authorList>
            <person name="Jaros S."/>
            <person name="Januszkiewicz K."/>
            <person name="Wedrychowicz H."/>
        </authorList>
    </citation>
    <scope>NUCLEOTIDE SEQUENCE [LARGE SCALE GENOMIC DNA]</scope>
    <source>
        <strain evidence="1 2">DSM 21425</strain>
    </source>
</reference>
<dbReference type="RefSeq" id="WP_073149717.1">
    <property type="nucleotide sequence ID" value="NZ_FQYY01000004.1"/>
</dbReference>
<dbReference type="OrthoDB" id="799583at2"/>
<dbReference type="EMBL" id="FQYY01000004">
    <property type="protein sequence ID" value="SHI76333.1"/>
    <property type="molecule type" value="Genomic_DNA"/>
</dbReference>
<gene>
    <name evidence="1" type="ORF">SAMN04488096_104151</name>
</gene>
<proteinExistence type="predicted"/>
<name>A0A1M6DT38_9FLAO</name>
<dbReference type="STRING" id="579105.SAMN04488096_104151"/>
<dbReference type="Proteomes" id="UP000184225">
    <property type="component" value="Unassembled WGS sequence"/>
</dbReference>
<keyword evidence="2" id="KW-1185">Reference proteome</keyword>